<accession>A0A6G4XEE6</accession>
<evidence type="ECO:0000313" key="3">
    <source>
        <dbReference type="Proteomes" id="UP000481109"/>
    </source>
</evidence>
<keyword evidence="3" id="KW-1185">Reference proteome</keyword>
<dbReference type="PANTHER" id="PTHR33498:SF1">
    <property type="entry name" value="TRANSPOSASE FOR INSERTION SEQUENCE ELEMENT IS1557"/>
    <property type="match status" value="1"/>
</dbReference>
<dbReference type="PANTHER" id="PTHR33498">
    <property type="entry name" value="TRANSPOSASE FOR INSERTION SEQUENCE ELEMENT IS1557"/>
    <property type="match status" value="1"/>
</dbReference>
<feature type="domain" description="Transposase IS204/IS1001/IS1096/IS1165 DDE" evidence="1">
    <location>
        <begin position="273"/>
        <end position="420"/>
    </location>
</feature>
<protein>
    <submittedName>
        <fullName evidence="2">ISL3 family transposase</fullName>
    </submittedName>
</protein>
<evidence type="ECO:0000259" key="1">
    <source>
        <dbReference type="Pfam" id="PF01610"/>
    </source>
</evidence>
<dbReference type="Pfam" id="PF01610">
    <property type="entry name" value="DDE_Tnp_ISL3"/>
    <property type="match status" value="2"/>
</dbReference>
<name>A0A6G4XEE6_9ACTN</name>
<sequence>MKQWQHAVAVELGGRPGQRLCRRLRLKAGRTRLLGLLMEPAVPERAPRVLGVDDFAFRKGKRYGTLLVDAESGRVVDVLPDRECGTFAAWLTAHPGAEIICRDRATAYSKAIKEAAPEVLEVADRWHLLQNLGAAVEKTCHQHRACLRKRVEEETEVPLAATVTITELPPAELPRTQIIERTRQRHAEVLRLVNSGWTISAIARRLRLDRKTVRRFRDTDLDILLASARDRRPGVLAPFKAYATARFTDTGGNVTAPQVLAEIHAQGYRGSVQAIRKHFAALRKGTAEPVRADVPSPRKITSWIMCRREDLRPKDEERLLQVRLACPDITRACDLARTFHDLVTHRRGHLLMGWIRQAEQDAPTPVRGFAGFLRQDLAAVTAGLTLEWNSGVVEGNVNRVKTIKRSMYNRASFRLLRIRILTRP</sequence>
<dbReference type="InterPro" id="IPR002560">
    <property type="entry name" value="Transposase_DDE"/>
</dbReference>
<dbReference type="Pfam" id="PF13551">
    <property type="entry name" value="HTH_29"/>
    <property type="match status" value="1"/>
</dbReference>
<dbReference type="InterPro" id="IPR047951">
    <property type="entry name" value="Transpos_ISL3"/>
</dbReference>
<dbReference type="NCBIfam" id="NF033550">
    <property type="entry name" value="transpos_ISL3"/>
    <property type="match status" value="1"/>
</dbReference>
<dbReference type="EMBL" id="JAAKZW010000011">
    <property type="protein sequence ID" value="NGO75207.1"/>
    <property type="molecule type" value="Genomic_DNA"/>
</dbReference>
<dbReference type="AlphaFoldDB" id="A0A6G4XEE6"/>
<feature type="domain" description="Transposase IS204/IS1001/IS1096/IS1165 DDE" evidence="1">
    <location>
        <begin position="50"/>
        <end position="150"/>
    </location>
</feature>
<proteinExistence type="predicted"/>
<comment type="caution">
    <text evidence="2">The sequence shown here is derived from an EMBL/GenBank/DDBJ whole genome shotgun (WGS) entry which is preliminary data.</text>
</comment>
<reference evidence="2 3" key="1">
    <citation type="submission" date="2020-02" db="EMBL/GenBank/DDBJ databases">
        <title>Whole-genome analyses of novel actinobacteria.</title>
        <authorList>
            <person name="Sahin N."/>
            <person name="Tokatli A."/>
        </authorList>
    </citation>
    <scope>NUCLEOTIDE SEQUENCE [LARGE SCALE GENOMIC DNA]</scope>
    <source>
        <strain evidence="2 3">YC504</strain>
    </source>
</reference>
<evidence type="ECO:0000313" key="2">
    <source>
        <dbReference type="EMBL" id="NGO75207.1"/>
    </source>
</evidence>
<gene>
    <name evidence="2" type="ORF">G6045_05840</name>
</gene>
<dbReference type="Proteomes" id="UP000481109">
    <property type="component" value="Unassembled WGS sequence"/>
</dbReference>
<organism evidence="2 3">
    <name type="scientific">Streptomyces mesophilus</name>
    <dbReference type="NCBI Taxonomy" id="1775132"/>
    <lineage>
        <taxon>Bacteria</taxon>
        <taxon>Bacillati</taxon>
        <taxon>Actinomycetota</taxon>
        <taxon>Actinomycetes</taxon>
        <taxon>Kitasatosporales</taxon>
        <taxon>Streptomycetaceae</taxon>
        <taxon>Streptomyces</taxon>
    </lineage>
</organism>